<reference evidence="3" key="1">
    <citation type="journal article" date="2019" name="Int. J. Syst. Evol. Microbiol.">
        <title>The Global Catalogue of Microorganisms (GCM) 10K type strain sequencing project: providing services to taxonomists for standard genome sequencing and annotation.</title>
        <authorList>
            <consortium name="The Broad Institute Genomics Platform"/>
            <consortium name="The Broad Institute Genome Sequencing Center for Infectious Disease"/>
            <person name="Wu L."/>
            <person name="Ma J."/>
        </authorList>
    </citation>
    <scope>NUCLEOTIDE SEQUENCE [LARGE SCALE GENOMIC DNA]</scope>
    <source>
        <strain evidence="3">CGMCC 4.7283</strain>
    </source>
</reference>
<dbReference type="RefSeq" id="WP_380717812.1">
    <property type="nucleotide sequence ID" value="NZ_JBHSGI010000009.1"/>
</dbReference>
<sequence>MQLFFEGLKDEMSPAMRDLGALADEFGPPMQRFLAEMGPALAEILSKVEDWTMYETPQILPNGDIIIRRKVETDPDDQPPGEPTPTKPNPPTDL</sequence>
<protein>
    <submittedName>
        <fullName evidence="2">Uncharacterized protein</fullName>
    </submittedName>
</protein>
<gene>
    <name evidence="2" type="ORF">ACFO5X_12580</name>
</gene>
<name>A0ABV9KH74_9RHOB</name>
<feature type="compositionally biased region" description="Pro residues" evidence="1">
    <location>
        <begin position="80"/>
        <end position="94"/>
    </location>
</feature>
<evidence type="ECO:0000256" key="1">
    <source>
        <dbReference type="SAM" id="MobiDB-lite"/>
    </source>
</evidence>
<dbReference type="Proteomes" id="UP001595973">
    <property type="component" value="Unassembled WGS sequence"/>
</dbReference>
<evidence type="ECO:0000313" key="3">
    <source>
        <dbReference type="Proteomes" id="UP001595973"/>
    </source>
</evidence>
<comment type="caution">
    <text evidence="2">The sequence shown here is derived from an EMBL/GenBank/DDBJ whole genome shotgun (WGS) entry which is preliminary data.</text>
</comment>
<accession>A0ABV9KH74</accession>
<evidence type="ECO:0000313" key="2">
    <source>
        <dbReference type="EMBL" id="MFC4669393.1"/>
    </source>
</evidence>
<feature type="region of interest" description="Disordered" evidence="1">
    <location>
        <begin position="65"/>
        <end position="94"/>
    </location>
</feature>
<keyword evidence="3" id="KW-1185">Reference proteome</keyword>
<proteinExistence type="predicted"/>
<organism evidence="2 3">
    <name type="scientific">Seohaeicola nanhaiensis</name>
    <dbReference type="NCBI Taxonomy" id="1387282"/>
    <lineage>
        <taxon>Bacteria</taxon>
        <taxon>Pseudomonadati</taxon>
        <taxon>Pseudomonadota</taxon>
        <taxon>Alphaproteobacteria</taxon>
        <taxon>Rhodobacterales</taxon>
        <taxon>Roseobacteraceae</taxon>
        <taxon>Seohaeicola</taxon>
    </lineage>
</organism>
<dbReference type="EMBL" id="JBHSGI010000009">
    <property type="protein sequence ID" value="MFC4669393.1"/>
    <property type="molecule type" value="Genomic_DNA"/>
</dbReference>